<dbReference type="EMBL" id="SLWQ01000002">
    <property type="protein sequence ID" value="TCO41987.1"/>
    <property type="molecule type" value="Genomic_DNA"/>
</dbReference>
<dbReference type="GO" id="GO:0003735">
    <property type="term" value="F:structural constituent of ribosome"/>
    <property type="evidence" value="ECO:0007669"/>
    <property type="project" value="InterPro"/>
</dbReference>
<accession>A0A4R2ICJ9</accession>
<sequence>MAKTKATAAKTIRVRLFKSINGCQERHRVSVRALGLRKLNDVRELVDSPSVRGLVNQVSYLVRIEESA</sequence>
<dbReference type="InterPro" id="IPR036919">
    <property type="entry name" value="Ribo_uL30_ferredoxin-like_sf"/>
</dbReference>
<dbReference type="PANTHER" id="PTHR15892">
    <property type="entry name" value="MITOCHONDRIAL RIBOSOMAL PROTEIN L30"/>
    <property type="match status" value="1"/>
</dbReference>
<keyword evidence="4 5" id="KW-0687">Ribonucleoprotein</keyword>
<dbReference type="HAMAP" id="MF_01371_B">
    <property type="entry name" value="Ribosomal_uL30_B"/>
    <property type="match status" value="1"/>
</dbReference>
<dbReference type="PANTHER" id="PTHR15892:SF2">
    <property type="entry name" value="LARGE RIBOSOMAL SUBUNIT PROTEIN UL30M"/>
    <property type="match status" value="1"/>
</dbReference>
<protein>
    <recommendedName>
        <fullName evidence="5">Large ribosomal subunit protein uL30</fullName>
    </recommendedName>
</protein>
<dbReference type="RefSeq" id="WP_131994927.1">
    <property type="nucleotide sequence ID" value="NZ_JACGXM010000005.1"/>
</dbReference>
<dbReference type="Proteomes" id="UP000294862">
    <property type="component" value="Unassembled WGS sequence"/>
</dbReference>
<dbReference type="OrthoDB" id="9812790at2"/>
<comment type="subunit">
    <text evidence="2 5">Part of the 50S ribosomal subunit.</text>
</comment>
<gene>
    <name evidence="5" type="primary">rpmD</name>
    <name evidence="7" type="ORF">EV148_102341</name>
</gene>
<evidence type="ECO:0000313" key="8">
    <source>
        <dbReference type="Proteomes" id="UP000294862"/>
    </source>
</evidence>
<evidence type="ECO:0000256" key="4">
    <source>
        <dbReference type="ARBA" id="ARBA00023274"/>
    </source>
</evidence>
<evidence type="ECO:0000313" key="7">
    <source>
        <dbReference type="EMBL" id="TCO41987.1"/>
    </source>
</evidence>
<proteinExistence type="inferred from homology"/>
<dbReference type="Gene3D" id="3.30.1390.20">
    <property type="entry name" value="Ribosomal protein L30, ferredoxin-like fold domain"/>
    <property type="match status" value="1"/>
</dbReference>
<dbReference type="CDD" id="cd01658">
    <property type="entry name" value="Ribosomal_L30"/>
    <property type="match status" value="1"/>
</dbReference>
<keyword evidence="8" id="KW-1185">Reference proteome</keyword>
<dbReference type="SUPFAM" id="SSF55129">
    <property type="entry name" value="Ribosomal protein L30p/L7e"/>
    <property type="match status" value="1"/>
</dbReference>
<dbReference type="NCBIfam" id="TIGR01308">
    <property type="entry name" value="rpmD_bact"/>
    <property type="match status" value="1"/>
</dbReference>
<dbReference type="GO" id="GO:0006412">
    <property type="term" value="P:translation"/>
    <property type="evidence" value="ECO:0007669"/>
    <property type="project" value="UniProtKB-UniRule"/>
</dbReference>
<comment type="similarity">
    <text evidence="1 5">Belongs to the universal ribosomal protein uL30 family.</text>
</comment>
<dbReference type="PIRSF" id="PIRSF002211">
    <property type="entry name" value="Ribosomal_L30_bac-type"/>
    <property type="match status" value="1"/>
</dbReference>
<dbReference type="GO" id="GO:0022625">
    <property type="term" value="C:cytosolic large ribosomal subunit"/>
    <property type="evidence" value="ECO:0007669"/>
    <property type="project" value="TreeGrafter"/>
</dbReference>
<evidence type="ECO:0000259" key="6">
    <source>
        <dbReference type="Pfam" id="PF00327"/>
    </source>
</evidence>
<evidence type="ECO:0000256" key="3">
    <source>
        <dbReference type="ARBA" id="ARBA00022980"/>
    </source>
</evidence>
<dbReference type="InterPro" id="IPR016082">
    <property type="entry name" value="Ribosomal_uL30_ferredoxin-like"/>
</dbReference>
<name>A0A4R2ICJ9_9GAMM</name>
<evidence type="ECO:0000256" key="2">
    <source>
        <dbReference type="ARBA" id="ARBA00011838"/>
    </source>
</evidence>
<dbReference type="AlphaFoldDB" id="A0A4R2ICJ9"/>
<evidence type="ECO:0000256" key="5">
    <source>
        <dbReference type="HAMAP-Rule" id="MF_01371"/>
    </source>
</evidence>
<reference evidence="7 8" key="1">
    <citation type="journal article" date="2015" name="Stand. Genomic Sci.">
        <title>Genomic Encyclopedia of Bacterial and Archaeal Type Strains, Phase III: the genomes of soil and plant-associated and newly described type strains.</title>
        <authorList>
            <person name="Whitman W.B."/>
            <person name="Woyke T."/>
            <person name="Klenk H.P."/>
            <person name="Zhou Y."/>
            <person name="Lilburn T.G."/>
            <person name="Beck B.J."/>
            <person name="De Vos P."/>
            <person name="Vandamme P."/>
            <person name="Eisen J.A."/>
            <person name="Garrity G."/>
            <person name="Hugenholtz P."/>
            <person name="Kyrpides N.C."/>
        </authorList>
    </citation>
    <scope>NUCLEOTIDE SEQUENCE [LARGE SCALE GENOMIC DNA]</scope>
    <source>
        <strain evidence="7 8">A3</strain>
    </source>
</reference>
<evidence type="ECO:0000256" key="1">
    <source>
        <dbReference type="ARBA" id="ARBA00007594"/>
    </source>
</evidence>
<keyword evidence="3 5" id="KW-0689">Ribosomal protein</keyword>
<dbReference type="Pfam" id="PF00327">
    <property type="entry name" value="Ribosomal_L30"/>
    <property type="match status" value="1"/>
</dbReference>
<dbReference type="InterPro" id="IPR005996">
    <property type="entry name" value="Ribosomal_uL30_bac-type"/>
</dbReference>
<organism evidence="7 8">
    <name type="scientific">Dokdonella fugitiva</name>
    <dbReference type="NCBI Taxonomy" id="328517"/>
    <lineage>
        <taxon>Bacteria</taxon>
        <taxon>Pseudomonadati</taxon>
        <taxon>Pseudomonadota</taxon>
        <taxon>Gammaproteobacteria</taxon>
        <taxon>Lysobacterales</taxon>
        <taxon>Rhodanobacteraceae</taxon>
        <taxon>Dokdonella</taxon>
    </lineage>
</organism>
<comment type="caution">
    <text evidence="7">The sequence shown here is derived from an EMBL/GenBank/DDBJ whole genome shotgun (WGS) entry which is preliminary data.</text>
</comment>
<feature type="domain" description="Large ribosomal subunit protein uL30-like ferredoxin-like fold" evidence="6">
    <location>
        <begin position="12"/>
        <end position="62"/>
    </location>
</feature>